<dbReference type="Proteomes" id="UP000694843">
    <property type="component" value="Unplaced"/>
</dbReference>
<reference evidence="3" key="1">
    <citation type="submission" date="2025-08" db="UniProtKB">
        <authorList>
            <consortium name="RefSeq"/>
        </authorList>
    </citation>
    <scope>IDENTIFICATION</scope>
    <source>
        <tissue evidence="3">Whole organism</tissue>
    </source>
</reference>
<feature type="compositionally biased region" description="Basic and acidic residues" evidence="1">
    <location>
        <begin position="88"/>
        <end position="101"/>
    </location>
</feature>
<dbReference type="GeneID" id="108682400"/>
<dbReference type="PANTHER" id="PTHR21398:SF6">
    <property type="entry name" value="AGAP007094-PA"/>
    <property type="match status" value="1"/>
</dbReference>
<evidence type="ECO:0000313" key="2">
    <source>
        <dbReference type="Proteomes" id="UP000694843"/>
    </source>
</evidence>
<gene>
    <name evidence="3" type="primary">LOC108682400</name>
</gene>
<feature type="region of interest" description="Disordered" evidence="1">
    <location>
        <begin position="19"/>
        <end position="103"/>
    </location>
</feature>
<evidence type="ECO:0000256" key="1">
    <source>
        <dbReference type="SAM" id="MobiDB-lite"/>
    </source>
</evidence>
<dbReference type="Pfam" id="PF07841">
    <property type="entry name" value="DM4_12"/>
    <property type="match status" value="2"/>
</dbReference>
<feature type="compositionally biased region" description="Basic and acidic residues" evidence="1">
    <location>
        <begin position="20"/>
        <end position="45"/>
    </location>
</feature>
<protein>
    <submittedName>
        <fullName evidence="3">Uncharacterized protein LOC108682400</fullName>
    </submittedName>
</protein>
<organism evidence="2 3">
    <name type="scientific">Hyalella azteca</name>
    <name type="common">Amphipod</name>
    <dbReference type="NCBI Taxonomy" id="294128"/>
    <lineage>
        <taxon>Eukaryota</taxon>
        <taxon>Metazoa</taxon>
        <taxon>Ecdysozoa</taxon>
        <taxon>Arthropoda</taxon>
        <taxon>Crustacea</taxon>
        <taxon>Multicrustacea</taxon>
        <taxon>Malacostraca</taxon>
        <taxon>Eumalacostraca</taxon>
        <taxon>Peracarida</taxon>
        <taxon>Amphipoda</taxon>
        <taxon>Senticaudata</taxon>
        <taxon>Talitrida</taxon>
        <taxon>Talitroidea</taxon>
        <taxon>Hyalellidae</taxon>
        <taxon>Hyalella</taxon>
    </lineage>
</organism>
<dbReference type="InterPro" id="IPR006631">
    <property type="entry name" value="DM4_12"/>
</dbReference>
<keyword evidence="2" id="KW-1185">Reference proteome</keyword>
<sequence length="789" mass="89225">MQRRQQAFRFSLQVSWTPWSKERQVACRNDRLTTPGRPDHSKSARDGPNSALDGPNSARDGPKSARDSPNSAWDGPKSARDGPNSARDGPKFARDSPKFARDGPSLLETVPTLLGMVPTALLDPSRFYYAAQLYSHLHHRFAQGLFALSCLPKHFPASCPRHHVQLIWCHPFTVQSLRSTPLQLRPSIQSHYYFVLPSIPFTISSSHPTSLLLRSSIRSLYPFTTSSSRPTPLLFHPSIQPLYYFILPSNPFTTWSFHPTPLLLRPPIQPLYYFVLPSNPFTTSSSHPTPLLLRPPVQPPYYFVVPSNPFTGYVPLESQLPLCSRLTLVTPQYLRLVSLPLQYDECSEARTFTVDPASSGNEWLRRQYKSLEVNSSSSIVLHRRKRLLYFTPDRRLTFPPGAILALTPTLKLPFWRNMPTGYGTGVTISIPFTLNFDTLGWTDELNPFGLYPSIFRRKRGLDPPAFGSTAAIYGLVAEVLDNLGYPGELCLLRAVCEMREGPLAESYGWIKDMLEWALTSLILKMGHEFIVSSFYLHVILLSSFMSSSSCHPHVILLAPRMFHPSIFRGKRGLDPPAFGSTAAIYGLVAEVLDNLGYPGELCLLRAVCEMREGPLAESYGWIKDMLEWALTPSMNSKSSKGLEKYYKAEKLGRTLDCSRYSNCSLAIFTSAAADRGGSSEYRKHRKKPVPEELTNVIKASEEGKVLSKQEKLRYKTLNKKMLHEENMKEEHMPGEEDFVKSRTPSKQAFYEISQEKITVNTFAEKLKQQRMMEKIQAIAMMQAFKKVIR</sequence>
<evidence type="ECO:0000313" key="3">
    <source>
        <dbReference type="RefSeq" id="XP_047738555.1"/>
    </source>
</evidence>
<accession>A0A979FQV0</accession>
<dbReference type="AlphaFoldDB" id="A0A979FQV0"/>
<dbReference type="RefSeq" id="XP_047738555.1">
    <property type="nucleotide sequence ID" value="XM_047882599.1"/>
</dbReference>
<dbReference type="PANTHER" id="PTHR21398">
    <property type="entry name" value="AGAP007094-PA"/>
    <property type="match status" value="1"/>
</dbReference>
<dbReference type="KEGG" id="hazt:108682400"/>
<dbReference type="SMART" id="SM00718">
    <property type="entry name" value="DM4_12"/>
    <property type="match status" value="2"/>
</dbReference>
<proteinExistence type="predicted"/>
<name>A0A979FQV0_HYAAZ</name>
<dbReference type="OrthoDB" id="6339724at2759"/>